<evidence type="ECO:0008006" key="3">
    <source>
        <dbReference type="Google" id="ProtNLM"/>
    </source>
</evidence>
<dbReference type="RefSeq" id="WP_142787919.1">
    <property type="nucleotide sequence ID" value="NZ_VHJK01000001.1"/>
</dbReference>
<dbReference type="EMBL" id="VHJK01000001">
    <property type="protein sequence ID" value="TRD11646.1"/>
    <property type="molecule type" value="Genomic_DNA"/>
</dbReference>
<gene>
    <name evidence="1" type="ORF">FGU71_07055</name>
</gene>
<comment type="caution">
    <text evidence="1">The sequence shown here is derived from an EMBL/GenBank/DDBJ whole genome shotgun (WGS) entry which is preliminary data.</text>
</comment>
<evidence type="ECO:0000313" key="1">
    <source>
        <dbReference type="EMBL" id="TRD11646.1"/>
    </source>
</evidence>
<name>A0A547PBX9_9SPHN</name>
<keyword evidence="2" id="KW-1185">Reference proteome</keyword>
<dbReference type="AlphaFoldDB" id="A0A547PBX9"/>
<sequence>MIARIIWQVFLLLAAAVTISLQLDRQSALVPALADAVPAPARGFAQAQLTARALQSGPPALAVTEARRLVEKRPIPAEPLRLLAQAQFAAGQNDAGFLTIQIAAKRGWRDPAAQESMLRLALAAGDEAEAAKRYIAMFLQNRTEDALLEEFGNALFGTAESEAARTLTEIVSGSDRWPETFLQRGARVLPPRSFVQIVRSAHASGAAFNCETLKAVAPRVTARDPEAGAMIDALVAGSCP</sequence>
<reference evidence="1 2" key="1">
    <citation type="submission" date="2019-06" db="EMBL/GenBank/DDBJ databases">
        <title>Erythrobacter insulae sp. nov., isolated from a tidal flat.</title>
        <authorList>
            <person name="Yoon J.-H."/>
        </authorList>
    </citation>
    <scope>NUCLEOTIDE SEQUENCE [LARGE SCALE GENOMIC DNA]</scope>
    <source>
        <strain evidence="1 2">JBTF-M21</strain>
    </source>
</reference>
<evidence type="ECO:0000313" key="2">
    <source>
        <dbReference type="Proteomes" id="UP000316343"/>
    </source>
</evidence>
<organism evidence="1 2">
    <name type="scientific">Erythrobacter insulae</name>
    <dbReference type="NCBI Taxonomy" id="2584124"/>
    <lineage>
        <taxon>Bacteria</taxon>
        <taxon>Pseudomonadati</taxon>
        <taxon>Pseudomonadota</taxon>
        <taxon>Alphaproteobacteria</taxon>
        <taxon>Sphingomonadales</taxon>
        <taxon>Erythrobacteraceae</taxon>
        <taxon>Erythrobacter/Porphyrobacter group</taxon>
        <taxon>Erythrobacter</taxon>
    </lineage>
</organism>
<protein>
    <recommendedName>
        <fullName evidence="3">Sel1 repeat family protein</fullName>
    </recommendedName>
</protein>
<accession>A0A547PBX9</accession>
<dbReference type="OrthoDB" id="7505978at2"/>
<proteinExistence type="predicted"/>
<dbReference type="Proteomes" id="UP000316343">
    <property type="component" value="Unassembled WGS sequence"/>
</dbReference>